<dbReference type="EMBL" id="VSSQ01087246">
    <property type="protein sequence ID" value="MPN34285.1"/>
    <property type="molecule type" value="Genomic_DNA"/>
</dbReference>
<proteinExistence type="predicted"/>
<feature type="transmembrane region" description="Helical" evidence="1">
    <location>
        <begin position="32"/>
        <end position="54"/>
    </location>
</feature>
<accession>A0A645H5K8</accession>
<gene>
    <name evidence="2" type="ORF">SDC9_181778</name>
</gene>
<protein>
    <recommendedName>
        <fullName evidence="3">Riboflavin transporter RibU</fullName>
    </recommendedName>
</protein>
<reference evidence="2" key="1">
    <citation type="submission" date="2019-08" db="EMBL/GenBank/DDBJ databases">
        <authorList>
            <person name="Kucharzyk K."/>
            <person name="Murdoch R.W."/>
            <person name="Higgins S."/>
            <person name="Loffler F."/>
        </authorList>
    </citation>
    <scope>NUCLEOTIDE SEQUENCE</scope>
</reference>
<comment type="caution">
    <text evidence="2">The sequence shown here is derived from an EMBL/GenBank/DDBJ whole genome shotgun (WGS) entry which is preliminary data.</text>
</comment>
<sequence>MIGGRLVWGSAMYFLLASRGGAFTQKAFLAGAFVNAIPGILVQLLLIPILVLTLERAGFISK</sequence>
<dbReference type="AlphaFoldDB" id="A0A645H5K8"/>
<keyword evidence="1" id="KW-0812">Transmembrane</keyword>
<evidence type="ECO:0000313" key="2">
    <source>
        <dbReference type="EMBL" id="MPN34285.1"/>
    </source>
</evidence>
<organism evidence="2">
    <name type="scientific">bioreactor metagenome</name>
    <dbReference type="NCBI Taxonomy" id="1076179"/>
    <lineage>
        <taxon>unclassified sequences</taxon>
        <taxon>metagenomes</taxon>
        <taxon>ecological metagenomes</taxon>
    </lineage>
</organism>
<evidence type="ECO:0000256" key="1">
    <source>
        <dbReference type="SAM" id="Phobius"/>
    </source>
</evidence>
<name>A0A645H5K8_9ZZZZ</name>
<evidence type="ECO:0008006" key="3">
    <source>
        <dbReference type="Google" id="ProtNLM"/>
    </source>
</evidence>
<keyword evidence="1" id="KW-1133">Transmembrane helix</keyword>
<keyword evidence="1" id="KW-0472">Membrane</keyword>